<comment type="caution">
    <text evidence="1">The sequence shown here is derived from an EMBL/GenBank/DDBJ whole genome shotgun (WGS) entry which is preliminary data.</text>
</comment>
<proteinExistence type="predicted"/>
<dbReference type="EMBL" id="BGPR01002489">
    <property type="protein sequence ID" value="GBM74330.1"/>
    <property type="molecule type" value="Genomic_DNA"/>
</dbReference>
<organism evidence="1 2">
    <name type="scientific">Araneus ventricosus</name>
    <name type="common">Orbweaver spider</name>
    <name type="synonym">Epeira ventricosa</name>
    <dbReference type="NCBI Taxonomy" id="182803"/>
    <lineage>
        <taxon>Eukaryota</taxon>
        <taxon>Metazoa</taxon>
        <taxon>Ecdysozoa</taxon>
        <taxon>Arthropoda</taxon>
        <taxon>Chelicerata</taxon>
        <taxon>Arachnida</taxon>
        <taxon>Araneae</taxon>
        <taxon>Araneomorphae</taxon>
        <taxon>Entelegynae</taxon>
        <taxon>Araneoidea</taxon>
        <taxon>Araneidae</taxon>
        <taxon>Araneus</taxon>
    </lineage>
</organism>
<sequence>MLKARYTHSSKDPTWRLFTHVTGNFQSKSKAARRLWGKECRYLRDVFRALDEGTVQSGGASVMVWDVCSWCDMGPLTRLETTLTGT</sequence>
<evidence type="ECO:0000313" key="2">
    <source>
        <dbReference type="Proteomes" id="UP000499080"/>
    </source>
</evidence>
<dbReference type="AlphaFoldDB" id="A0A4Y2IA00"/>
<reference evidence="1 2" key="1">
    <citation type="journal article" date="2019" name="Sci. Rep.">
        <title>Orb-weaving spider Araneus ventricosus genome elucidates the spidroin gene catalogue.</title>
        <authorList>
            <person name="Kono N."/>
            <person name="Nakamura H."/>
            <person name="Ohtoshi R."/>
            <person name="Moran D.A.P."/>
            <person name="Shinohara A."/>
            <person name="Yoshida Y."/>
            <person name="Fujiwara M."/>
            <person name="Mori M."/>
            <person name="Tomita M."/>
            <person name="Arakawa K."/>
        </authorList>
    </citation>
    <scope>NUCLEOTIDE SEQUENCE [LARGE SCALE GENOMIC DNA]</scope>
</reference>
<evidence type="ECO:0000313" key="1">
    <source>
        <dbReference type="EMBL" id="GBM74330.1"/>
    </source>
</evidence>
<dbReference type="Proteomes" id="UP000499080">
    <property type="component" value="Unassembled WGS sequence"/>
</dbReference>
<gene>
    <name evidence="1" type="ORF">AVEN_122142_1</name>
</gene>
<accession>A0A4Y2IA00</accession>
<protein>
    <submittedName>
        <fullName evidence="1">Uncharacterized protein</fullName>
    </submittedName>
</protein>
<name>A0A4Y2IA00_ARAVE</name>
<keyword evidence="2" id="KW-1185">Reference proteome</keyword>